<evidence type="ECO:0000313" key="2">
    <source>
        <dbReference type="EMBL" id="ETE58254.1"/>
    </source>
</evidence>
<organism evidence="2 3">
    <name type="scientific">Ophiophagus hannah</name>
    <name type="common">King cobra</name>
    <name type="synonym">Naja hannah</name>
    <dbReference type="NCBI Taxonomy" id="8665"/>
    <lineage>
        <taxon>Eukaryota</taxon>
        <taxon>Metazoa</taxon>
        <taxon>Chordata</taxon>
        <taxon>Craniata</taxon>
        <taxon>Vertebrata</taxon>
        <taxon>Euteleostomi</taxon>
        <taxon>Lepidosauria</taxon>
        <taxon>Squamata</taxon>
        <taxon>Bifurcata</taxon>
        <taxon>Unidentata</taxon>
        <taxon>Episquamata</taxon>
        <taxon>Toxicofera</taxon>
        <taxon>Serpentes</taxon>
        <taxon>Colubroidea</taxon>
        <taxon>Elapidae</taxon>
        <taxon>Elapinae</taxon>
        <taxon>Ophiophagus</taxon>
    </lineage>
</organism>
<feature type="compositionally biased region" description="Basic and acidic residues" evidence="1">
    <location>
        <begin position="204"/>
        <end position="243"/>
    </location>
</feature>
<dbReference type="Proteomes" id="UP000018936">
    <property type="component" value="Unassembled WGS sequence"/>
</dbReference>
<accession>V8N7I2</accession>
<gene>
    <name evidence="2" type="primary">Srst</name>
    <name evidence="2" type="ORF">L345_16024</name>
</gene>
<protein>
    <submittedName>
        <fullName evidence="2">Octapeptide-repeat protein T2</fullName>
    </submittedName>
</protein>
<feature type="non-terminal residue" evidence="2">
    <location>
        <position position="1"/>
    </location>
</feature>
<dbReference type="AlphaFoldDB" id="V8N7I2"/>
<evidence type="ECO:0000256" key="1">
    <source>
        <dbReference type="SAM" id="MobiDB-lite"/>
    </source>
</evidence>
<proteinExistence type="predicted"/>
<feature type="region of interest" description="Disordered" evidence="1">
    <location>
        <begin position="133"/>
        <end position="243"/>
    </location>
</feature>
<evidence type="ECO:0000313" key="3">
    <source>
        <dbReference type="Proteomes" id="UP000018936"/>
    </source>
</evidence>
<comment type="caution">
    <text evidence="2">The sequence shown here is derived from an EMBL/GenBank/DDBJ whole genome shotgun (WGS) entry which is preliminary data.</text>
</comment>
<sequence length="243" mass="28141">MFFCRSCQLPRLGGASLSRSSLSFQSPAKGREGAIRISNNLEWQEWEMETSRVESGTRERFSDLQALHQDQVVVVIIIEAQLGKGPWRFSSPTPLPKAEIFIQSKKIQHWVLHHRRFSKLDWTAICSPWNKAPAFGKGPMWKEEGREEERREGRREGNRWSEGEGRKEEKEGRREGGKGEERRERGGRAMDRTTSLPLPSFLPPEKEGRKGRKEGRMGNRWSEGEGRKEEKKEGRRERREGNG</sequence>
<name>V8N7I2_OPHHA</name>
<dbReference type="EMBL" id="AZIM01006977">
    <property type="protein sequence ID" value="ETE58254.1"/>
    <property type="molecule type" value="Genomic_DNA"/>
</dbReference>
<reference evidence="2 3" key="1">
    <citation type="journal article" date="2013" name="Proc. Natl. Acad. Sci. U.S.A.">
        <title>The king cobra genome reveals dynamic gene evolution and adaptation in the snake venom system.</title>
        <authorList>
            <person name="Vonk F.J."/>
            <person name="Casewell N.R."/>
            <person name="Henkel C.V."/>
            <person name="Heimberg A.M."/>
            <person name="Jansen H.J."/>
            <person name="McCleary R.J."/>
            <person name="Kerkkamp H.M."/>
            <person name="Vos R.A."/>
            <person name="Guerreiro I."/>
            <person name="Calvete J.J."/>
            <person name="Wuster W."/>
            <person name="Woods A.E."/>
            <person name="Logan J.M."/>
            <person name="Harrison R.A."/>
            <person name="Castoe T.A."/>
            <person name="de Koning A.P."/>
            <person name="Pollock D.D."/>
            <person name="Yandell M."/>
            <person name="Calderon D."/>
            <person name="Renjifo C."/>
            <person name="Currier R.B."/>
            <person name="Salgado D."/>
            <person name="Pla D."/>
            <person name="Sanz L."/>
            <person name="Hyder A.S."/>
            <person name="Ribeiro J.M."/>
            <person name="Arntzen J.W."/>
            <person name="van den Thillart G.E."/>
            <person name="Boetzer M."/>
            <person name="Pirovano W."/>
            <person name="Dirks R.P."/>
            <person name="Spaink H.P."/>
            <person name="Duboule D."/>
            <person name="McGlinn E."/>
            <person name="Kini R.M."/>
            <person name="Richardson M.K."/>
        </authorList>
    </citation>
    <scope>NUCLEOTIDE SEQUENCE</scope>
    <source>
        <tissue evidence="2">Blood</tissue>
    </source>
</reference>
<keyword evidence="3" id="KW-1185">Reference proteome</keyword>
<feature type="compositionally biased region" description="Basic and acidic residues" evidence="1">
    <location>
        <begin position="140"/>
        <end position="191"/>
    </location>
</feature>